<name>A0A0F7KL12_9SPHN</name>
<organism evidence="1 2">
    <name type="scientific">Croceibacterium atlanticum</name>
    <dbReference type="NCBI Taxonomy" id="1267766"/>
    <lineage>
        <taxon>Bacteria</taxon>
        <taxon>Pseudomonadati</taxon>
        <taxon>Pseudomonadota</taxon>
        <taxon>Alphaproteobacteria</taxon>
        <taxon>Sphingomonadales</taxon>
        <taxon>Erythrobacteraceae</taxon>
        <taxon>Croceibacterium</taxon>
    </lineage>
</organism>
<protein>
    <submittedName>
        <fullName evidence="1">Uncharacterized protein</fullName>
    </submittedName>
</protein>
<dbReference type="KEGG" id="aay:WYH_00183"/>
<dbReference type="RefSeq" id="WP_046902325.1">
    <property type="nucleotide sequence ID" value="NZ_CP011452.2"/>
</dbReference>
<dbReference type="EMBL" id="CP011452">
    <property type="protein sequence ID" value="AKH41248.1"/>
    <property type="molecule type" value="Genomic_DNA"/>
</dbReference>
<dbReference type="PATRIC" id="fig|1267766.3.peg.186"/>
<dbReference type="AlphaFoldDB" id="A0A0F7KL12"/>
<proteinExistence type="predicted"/>
<sequence length="162" mass="17938">MRNTIFIGAVAVALGAGGAPLAAQADIPSTEVLAERQAIVESWPAPQQASYERLPSDLREYFWTLPAMQWEAFWILSQEQVRGIMRLRPEEQEQVWREIEYKLATLDPSEFEGRPTITYTIPNNYGPPPASALNRDYPVCGGDIQDECISPGEAEDAGEPGS</sequence>
<accession>A0A0F7KL12</accession>
<dbReference type="OrthoDB" id="7511342at2"/>
<dbReference type="Proteomes" id="UP000034392">
    <property type="component" value="Chromosome"/>
</dbReference>
<evidence type="ECO:0000313" key="1">
    <source>
        <dbReference type="EMBL" id="AKH41248.1"/>
    </source>
</evidence>
<reference evidence="1" key="1">
    <citation type="submission" date="2015-05" db="EMBL/GenBank/DDBJ databases">
        <title>The complete genome of Altererythrobacter atlanticus strain 26DY36.</title>
        <authorList>
            <person name="Wu Y.-H."/>
            <person name="Cheng H."/>
            <person name="Wu X.-W."/>
        </authorList>
    </citation>
    <scope>NUCLEOTIDE SEQUENCE [LARGE SCALE GENOMIC DNA]</scope>
    <source>
        <strain evidence="1">26DY36</strain>
    </source>
</reference>
<gene>
    <name evidence="1" type="ORF">WYH_00183</name>
</gene>
<evidence type="ECO:0000313" key="2">
    <source>
        <dbReference type="Proteomes" id="UP000034392"/>
    </source>
</evidence>
<keyword evidence="2" id="KW-1185">Reference proteome</keyword>